<dbReference type="PANTHER" id="PTHR30413">
    <property type="entry name" value="INNER MEMBRANE TRANSPORT PERMEASE"/>
    <property type="match status" value="1"/>
</dbReference>
<feature type="transmembrane region" description="Helical" evidence="10">
    <location>
        <begin position="202"/>
        <end position="219"/>
    </location>
</feature>
<dbReference type="PANTHER" id="PTHR30413:SF10">
    <property type="entry name" value="CAPSULE POLYSACCHARIDE EXPORT INNER-MEMBRANE PROTEIN CTRC"/>
    <property type="match status" value="1"/>
</dbReference>
<dbReference type="GO" id="GO:0015920">
    <property type="term" value="P:lipopolysaccharide transport"/>
    <property type="evidence" value="ECO:0007669"/>
    <property type="project" value="TreeGrafter"/>
</dbReference>
<name>A0A7C9PJA3_9BURK</name>
<comment type="subcellular location">
    <subcellularLocation>
        <location evidence="1">Cell membrane</location>
        <topology evidence="1">Multi-pass membrane protein</topology>
    </subcellularLocation>
</comment>
<dbReference type="InterPro" id="IPR013525">
    <property type="entry name" value="ABC2_TM"/>
</dbReference>
<dbReference type="PRINTS" id="PR00164">
    <property type="entry name" value="ABC2TRNSPORT"/>
</dbReference>
<evidence type="ECO:0000256" key="4">
    <source>
        <dbReference type="ARBA" id="ARBA00022475"/>
    </source>
</evidence>
<keyword evidence="8" id="KW-0625">Polysaccharide transport</keyword>
<protein>
    <submittedName>
        <fullName evidence="12">ABC transporter permease</fullName>
    </submittedName>
</protein>
<keyword evidence="9 10" id="KW-0472">Membrane</keyword>
<evidence type="ECO:0000256" key="3">
    <source>
        <dbReference type="ARBA" id="ARBA00022448"/>
    </source>
</evidence>
<dbReference type="GO" id="GO:0043190">
    <property type="term" value="C:ATP-binding cassette (ABC) transporter complex"/>
    <property type="evidence" value="ECO:0007669"/>
    <property type="project" value="InterPro"/>
</dbReference>
<keyword evidence="13" id="KW-1185">Reference proteome</keyword>
<evidence type="ECO:0000256" key="2">
    <source>
        <dbReference type="ARBA" id="ARBA00007783"/>
    </source>
</evidence>
<keyword evidence="6 10" id="KW-0812">Transmembrane</keyword>
<comment type="caution">
    <text evidence="12">The sequence shown here is derived from an EMBL/GenBank/DDBJ whole genome shotgun (WGS) entry which is preliminary data.</text>
</comment>
<keyword evidence="7 10" id="KW-1133">Transmembrane helix</keyword>
<dbReference type="Proteomes" id="UP000484255">
    <property type="component" value="Unassembled WGS sequence"/>
</dbReference>
<keyword evidence="3" id="KW-0813">Transport</keyword>
<dbReference type="EMBL" id="JAAGOH010000035">
    <property type="protein sequence ID" value="NDY93417.1"/>
    <property type="molecule type" value="Genomic_DNA"/>
</dbReference>
<reference evidence="12 13" key="1">
    <citation type="submission" date="2020-02" db="EMBL/GenBank/DDBJ databases">
        <title>Ideonella bacterium strain TBM-1.</title>
        <authorList>
            <person name="Chen W.-M."/>
        </authorList>
    </citation>
    <scope>NUCLEOTIDE SEQUENCE [LARGE SCALE GENOMIC DNA]</scope>
    <source>
        <strain evidence="12 13">TBM-1</strain>
    </source>
</reference>
<evidence type="ECO:0000256" key="10">
    <source>
        <dbReference type="SAM" id="Phobius"/>
    </source>
</evidence>
<dbReference type="GO" id="GO:0140359">
    <property type="term" value="F:ABC-type transporter activity"/>
    <property type="evidence" value="ECO:0007669"/>
    <property type="project" value="InterPro"/>
</dbReference>
<evidence type="ECO:0000256" key="7">
    <source>
        <dbReference type="ARBA" id="ARBA00022989"/>
    </source>
</evidence>
<proteinExistence type="inferred from homology"/>
<feature type="transmembrane region" description="Helical" evidence="10">
    <location>
        <begin position="254"/>
        <end position="272"/>
    </location>
</feature>
<gene>
    <name evidence="12" type="ORF">G3A44_19690</name>
</gene>
<organism evidence="12 13">
    <name type="scientific">Ideonella livida</name>
    <dbReference type="NCBI Taxonomy" id="2707176"/>
    <lineage>
        <taxon>Bacteria</taxon>
        <taxon>Pseudomonadati</taxon>
        <taxon>Pseudomonadota</taxon>
        <taxon>Betaproteobacteria</taxon>
        <taxon>Burkholderiales</taxon>
        <taxon>Sphaerotilaceae</taxon>
        <taxon>Ideonella</taxon>
    </lineage>
</organism>
<feature type="transmembrane region" description="Helical" evidence="10">
    <location>
        <begin position="83"/>
        <end position="101"/>
    </location>
</feature>
<evidence type="ECO:0000256" key="6">
    <source>
        <dbReference type="ARBA" id="ARBA00022692"/>
    </source>
</evidence>
<keyword evidence="4" id="KW-1003">Cell membrane</keyword>
<dbReference type="Pfam" id="PF01061">
    <property type="entry name" value="ABC2_membrane"/>
    <property type="match status" value="1"/>
</dbReference>
<feature type="transmembrane region" description="Helical" evidence="10">
    <location>
        <begin position="165"/>
        <end position="190"/>
    </location>
</feature>
<evidence type="ECO:0000256" key="1">
    <source>
        <dbReference type="ARBA" id="ARBA00004651"/>
    </source>
</evidence>
<evidence type="ECO:0000256" key="5">
    <source>
        <dbReference type="ARBA" id="ARBA00022597"/>
    </source>
</evidence>
<evidence type="ECO:0000313" key="13">
    <source>
        <dbReference type="Proteomes" id="UP000484255"/>
    </source>
</evidence>
<dbReference type="InterPro" id="IPR000412">
    <property type="entry name" value="ABC_2_transport"/>
</dbReference>
<sequence>MPAHPAVPGAPTPVLGRSRRPVPCGLGDHLRVQWRILRALMLREVITRFGRENLGVLWLVGEPMLFTVGVTALWTATSMHAHSSLPITVFAITGYSSVLSWRNAVGRCNRAIGENFNLLYHRNVQVLDVFIARLLLELAGVTASFLVLVLLFTGLGLAQPPRDPLAVVCGWLMLCWFGGALATTVGAACAHSELVDRLWHPVSYLMFPFSGAAFMLDWLPPAARNVVAWLPMIHGVEYMREGFFGAVVRTHHDLAYMATCNLGLTLAGLLLVRSAARRVQAP</sequence>
<evidence type="ECO:0000313" key="12">
    <source>
        <dbReference type="EMBL" id="NDY93417.1"/>
    </source>
</evidence>
<evidence type="ECO:0000256" key="9">
    <source>
        <dbReference type="ARBA" id="ARBA00023136"/>
    </source>
</evidence>
<accession>A0A7C9PJA3</accession>
<evidence type="ECO:0000256" key="8">
    <source>
        <dbReference type="ARBA" id="ARBA00023047"/>
    </source>
</evidence>
<feature type="transmembrane region" description="Helical" evidence="10">
    <location>
        <begin position="56"/>
        <end position="77"/>
    </location>
</feature>
<dbReference type="GO" id="GO:0015774">
    <property type="term" value="P:polysaccharide transport"/>
    <property type="evidence" value="ECO:0007669"/>
    <property type="project" value="UniProtKB-KW"/>
</dbReference>
<dbReference type="AlphaFoldDB" id="A0A7C9PJA3"/>
<feature type="domain" description="ABC-2 type transporter transmembrane" evidence="11">
    <location>
        <begin position="37"/>
        <end position="244"/>
    </location>
</feature>
<keyword evidence="5" id="KW-0762">Sugar transport</keyword>
<evidence type="ECO:0000259" key="11">
    <source>
        <dbReference type="Pfam" id="PF01061"/>
    </source>
</evidence>
<comment type="similarity">
    <text evidence="2">Belongs to the ABC-2 integral membrane protein family.</text>
</comment>
<feature type="transmembrane region" description="Helical" evidence="10">
    <location>
        <begin position="130"/>
        <end position="153"/>
    </location>
</feature>